<accession>A0A9P9X8V3</accession>
<feature type="domain" description="Ubiquitin-like" evidence="2">
    <location>
        <begin position="465"/>
        <end position="544"/>
    </location>
</feature>
<evidence type="ECO:0000313" key="3">
    <source>
        <dbReference type="EMBL" id="KAI3543627.1"/>
    </source>
</evidence>
<evidence type="ECO:0000259" key="2">
    <source>
        <dbReference type="Pfam" id="PF22893"/>
    </source>
</evidence>
<feature type="compositionally biased region" description="Low complexity" evidence="1">
    <location>
        <begin position="679"/>
        <end position="700"/>
    </location>
</feature>
<dbReference type="InterPro" id="IPR054464">
    <property type="entry name" value="ULD_fung"/>
</dbReference>
<organism evidence="3 4">
    <name type="scientific">Colletotrichum abscissum</name>
    <dbReference type="NCBI Taxonomy" id="1671311"/>
    <lineage>
        <taxon>Eukaryota</taxon>
        <taxon>Fungi</taxon>
        <taxon>Dikarya</taxon>
        <taxon>Ascomycota</taxon>
        <taxon>Pezizomycotina</taxon>
        <taxon>Sordariomycetes</taxon>
        <taxon>Hypocreomycetidae</taxon>
        <taxon>Glomerellales</taxon>
        <taxon>Glomerellaceae</taxon>
        <taxon>Colletotrichum</taxon>
        <taxon>Colletotrichum acutatum species complex</taxon>
    </lineage>
</organism>
<name>A0A9P9X8V3_9PEZI</name>
<dbReference type="Pfam" id="PF22893">
    <property type="entry name" value="ULD_2"/>
    <property type="match status" value="1"/>
</dbReference>
<feature type="compositionally biased region" description="Low complexity" evidence="1">
    <location>
        <begin position="250"/>
        <end position="265"/>
    </location>
</feature>
<feature type="non-terminal residue" evidence="3">
    <location>
        <position position="1"/>
    </location>
</feature>
<feature type="region of interest" description="Disordered" evidence="1">
    <location>
        <begin position="665"/>
        <end position="700"/>
    </location>
</feature>
<proteinExistence type="predicted"/>
<evidence type="ECO:0000256" key="1">
    <source>
        <dbReference type="SAM" id="MobiDB-lite"/>
    </source>
</evidence>
<comment type="caution">
    <text evidence="3">The sequence shown here is derived from an EMBL/GenBank/DDBJ whole genome shotgun (WGS) entry which is preliminary data.</text>
</comment>
<feature type="region of interest" description="Disordered" evidence="1">
    <location>
        <begin position="245"/>
        <end position="294"/>
    </location>
</feature>
<dbReference type="AlphaFoldDB" id="A0A9P9X8V3"/>
<feature type="compositionally biased region" description="Polar residues" evidence="1">
    <location>
        <begin position="665"/>
        <end position="674"/>
    </location>
</feature>
<keyword evidence="4" id="KW-1185">Reference proteome</keyword>
<dbReference type="EMBL" id="SDAQ01000071">
    <property type="protein sequence ID" value="KAI3543627.1"/>
    <property type="molecule type" value="Genomic_DNA"/>
</dbReference>
<evidence type="ECO:0000313" key="4">
    <source>
        <dbReference type="Proteomes" id="UP001056436"/>
    </source>
</evidence>
<reference evidence="3" key="1">
    <citation type="submission" date="2019-01" db="EMBL/GenBank/DDBJ databases">
        <title>Colletotrichum abscissum LGMF1257.</title>
        <authorList>
            <person name="Baroncelli R."/>
        </authorList>
    </citation>
    <scope>NUCLEOTIDE SEQUENCE</scope>
    <source>
        <strain evidence="3">Ca142</strain>
    </source>
</reference>
<protein>
    <recommendedName>
        <fullName evidence="2">Ubiquitin-like domain-containing protein</fullName>
    </recommendedName>
</protein>
<sequence>FKCKKGADILLAPSSLSPPFAFVTISVAGILHKMAASFVDLAGIAKLGVQLATKLAIYQLGTSGSDSDIHSLSDDVLATAAALSQLREFLAADALEVSPVYRYDGREAIEDLAARCGKVYTTIIRSVYRASLAVKVVKDVDFESLSTEDLKASRLHAISDNMDWDMVEEAIETSEVQLRWLKASLLLHIQVAGIAGLQIKPRYPGSFDEELASRSLAMRLLTCKGKAAKELVEIAERKERLALADKPDTESVYESSAASSVSGSGVEDDAESWKSGETANDSRAPSLCGDKTEENAKVTPVVEIDISPPPPPPMAAPTSFWHQPWDGGPDAGPVEIKLLSPKRRFPAKVFKSVGKWFKGIFSRNTMPPIIDLDLEATVLRNGPFPESFLALEPKMLRLELKRILKQSSKTPGDAFLIQDDQLRSAVQGALFRAQRKDGRTRQLITVDVTTRPDVAVVYMSVDPAAEPVHMTDVLGRKYDIPFEQCRTVQGARVSIHQRFKDVNRLWNLVRDGAYEIVDENDTVITPEAWQTTIKPGAVLHMRISAFNDGMNGGVFVPPGAPDPLTWAEPYTPPPMPPGCWRGPPMPRGMRPPGFCRPGGPGPKGCMPPPPPPTFPRVMPHVITVEPRERAELGFEPDFGPNLTREEDLGEGRKDLGRWVALWTNATDTDFTSDSGGIPSYDDASSIMSGSSSSSDEIVDD</sequence>
<dbReference type="OrthoDB" id="5431013at2759"/>
<gene>
    <name evidence="3" type="ORF">CABS02_09950</name>
</gene>
<dbReference type="Proteomes" id="UP001056436">
    <property type="component" value="Unassembled WGS sequence"/>
</dbReference>